<evidence type="ECO:0000256" key="5">
    <source>
        <dbReference type="ARBA" id="ARBA00022679"/>
    </source>
</evidence>
<protein>
    <recommendedName>
        <fullName evidence="4">Cysteine desulfurase</fullName>
    </recommendedName>
</protein>
<evidence type="ECO:0000256" key="6">
    <source>
        <dbReference type="ARBA" id="ARBA00022723"/>
    </source>
</evidence>
<dbReference type="InterPro" id="IPR000192">
    <property type="entry name" value="Aminotrans_V_dom"/>
</dbReference>
<reference evidence="12 13" key="1">
    <citation type="journal article" date="2010" name="Science">
        <title>Genomic comparison of the ants Camponotus floridanus and Harpegnathos saltator.</title>
        <authorList>
            <person name="Bonasio R."/>
            <person name="Zhang G."/>
            <person name="Ye C."/>
            <person name="Mutti N.S."/>
            <person name="Fang X."/>
            <person name="Qin N."/>
            <person name="Donahue G."/>
            <person name="Yang P."/>
            <person name="Li Q."/>
            <person name="Li C."/>
            <person name="Zhang P."/>
            <person name="Huang Z."/>
            <person name="Berger S.L."/>
            <person name="Reinberg D."/>
            <person name="Wang J."/>
            <person name="Liebig J."/>
        </authorList>
    </citation>
    <scope>NUCLEOTIDE SEQUENCE [LARGE SCALE GENOMIC DNA]</scope>
    <source>
        <strain evidence="12 13">Hsal</strain>
    </source>
</reference>
<sequence length="378" mass="39663">MKRIYLDYNATTPLTDGAKAALVTAFDSFGNPSSVHSEGRAAKALMQRARRQVAALVNADPENIVFTSGATEAAATLLTPDYFMGRTPLALSHLYFSATEHPCITAKGRFPAEKCSVIPVDGNGFVQPVVLQDILARHDKAKGLPLVAIQYANHETGVIQPIAELAAIVRQAGGLFIVDSVQYAGRKKLDITQNCGDFFILSAHKLGGPKGAGAFIAAGGLVMPGALITGGGQERGLRSGTQALPLIAAFGAAAADAQANLPDSERLAGLRNDIEAGIRKIAPDVLIHGEAAPRLPNTSYFTVPDIPAETLQIAFDLEGIAVSAGSACSSGKVSASPVLKAMGLENQGAVRLSSGWNTQSADIERFLTVFKNIMMRKK</sequence>
<evidence type="ECO:0000259" key="11">
    <source>
        <dbReference type="Pfam" id="PF00266"/>
    </source>
</evidence>
<keyword evidence="8" id="KW-0408">Iron</keyword>
<dbReference type="Gene3D" id="3.40.640.10">
    <property type="entry name" value="Type I PLP-dependent aspartate aminotransferase-like (Major domain)"/>
    <property type="match status" value="1"/>
</dbReference>
<evidence type="ECO:0000256" key="3">
    <source>
        <dbReference type="ARBA" id="ARBA00006490"/>
    </source>
</evidence>
<proteinExistence type="inferred from homology"/>
<evidence type="ECO:0000256" key="2">
    <source>
        <dbReference type="ARBA" id="ARBA00003120"/>
    </source>
</evidence>
<dbReference type="GO" id="GO:0008483">
    <property type="term" value="F:transaminase activity"/>
    <property type="evidence" value="ECO:0007669"/>
    <property type="project" value="UniProtKB-KW"/>
</dbReference>
<organism evidence="12 13">
    <name type="scientific">Candidatus Tokpelaia hoelldobleri</name>
    <dbReference type="NCBI Taxonomy" id="1902579"/>
    <lineage>
        <taxon>Bacteria</taxon>
        <taxon>Pseudomonadati</taxon>
        <taxon>Pseudomonadota</taxon>
        <taxon>Alphaproteobacteria</taxon>
        <taxon>Hyphomicrobiales</taxon>
        <taxon>Candidatus Tokpelaia</taxon>
    </lineage>
</organism>
<dbReference type="GO" id="GO:0031071">
    <property type="term" value="F:cysteine desulfurase activity"/>
    <property type="evidence" value="ECO:0007669"/>
    <property type="project" value="UniProtKB-EC"/>
</dbReference>
<dbReference type="KEGG" id="thd:BHV28_09300"/>
<dbReference type="SUPFAM" id="SSF53383">
    <property type="entry name" value="PLP-dependent transferases"/>
    <property type="match status" value="1"/>
</dbReference>
<evidence type="ECO:0000313" key="13">
    <source>
        <dbReference type="Proteomes" id="UP000188912"/>
    </source>
</evidence>
<evidence type="ECO:0000256" key="4">
    <source>
        <dbReference type="ARBA" id="ARBA00013558"/>
    </source>
</evidence>
<evidence type="ECO:0000256" key="10">
    <source>
        <dbReference type="ARBA" id="ARBA00050776"/>
    </source>
</evidence>
<comment type="cofactor">
    <cofactor evidence="1">
        <name>pyridoxal 5'-phosphate</name>
        <dbReference type="ChEBI" id="CHEBI:597326"/>
    </cofactor>
</comment>
<dbReference type="Gene3D" id="1.10.260.50">
    <property type="match status" value="1"/>
</dbReference>
<comment type="function">
    <text evidence="2">Catalyzes the removal of elemental sulfur atoms from cysteine to produce alanine. Seems to participate in the biosynthesis of the nitrogenase metalloclusters by providing the inorganic sulfur required for the Fe-S core formation.</text>
</comment>
<evidence type="ECO:0000256" key="8">
    <source>
        <dbReference type="ARBA" id="ARBA00023004"/>
    </source>
</evidence>
<keyword evidence="5" id="KW-0808">Transferase</keyword>
<dbReference type="PIRSF" id="PIRSF005572">
    <property type="entry name" value="NifS"/>
    <property type="match status" value="1"/>
</dbReference>
<comment type="catalytic activity">
    <reaction evidence="10">
        <text>(sulfur carrier)-H + L-cysteine = (sulfur carrier)-SH + L-alanine</text>
        <dbReference type="Rhea" id="RHEA:43892"/>
        <dbReference type="Rhea" id="RHEA-COMP:14737"/>
        <dbReference type="Rhea" id="RHEA-COMP:14739"/>
        <dbReference type="ChEBI" id="CHEBI:29917"/>
        <dbReference type="ChEBI" id="CHEBI:35235"/>
        <dbReference type="ChEBI" id="CHEBI:57972"/>
        <dbReference type="ChEBI" id="CHEBI:64428"/>
        <dbReference type="EC" id="2.8.1.7"/>
    </reaction>
</comment>
<evidence type="ECO:0000256" key="1">
    <source>
        <dbReference type="ARBA" id="ARBA00001933"/>
    </source>
</evidence>
<dbReference type="AlphaFoldDB" id="A0A1U9JUU9"/>
<dbReference type="PANTHER" id="PTHR11601:SF34">
    <property type="entry name" value="CYSTEINE DESULFURASE"/>
    <property type="match status" value="1"/>
</dbReference>
<keyword evidence="6" id="KW-0479">Metal-binding</keyword>
<dbReference type="Pfam" id="PF00266">
    <property type="entry name" value="Aminotran_5"/>
    <property type="match status" value="1"/>
</dbReference>
<dbReference type="InterPro" id="IPR015424">
    <property type="entry name" value="PyrdxlP-dep_Trfase"/>
</dbReference>
<dbReference type="Proteomes" id="UP000188912">
    <property type="component" value="Chromosome"/>
</dbReference>
<keyword evidence="9" id="KW-0411">Iron-sulfur</keyword>
<feature type="domain" description="Aminotransferase class V" evidence="11">
    <location>
        <begin position="4"/>
        <end position="366"/>
    </location>
</feature>
<name>A0A1U9JUU9_9HYPH</name>
<dbReference type="EMBL" id="CP017315">
    <property type="protein sequence ID" value="AQS41626.1"/>
    <property type="molecule type" value="Genomic_DNA"/>
</dbReference>
<dbReference type="InterPro" id="IPR015421">
    <property type="entry name" value="PyrdxlP-dep_Trfase_major"/>
</dbReference>
<dbReference type="Gene3D" id="3.90.1150.10">
    <property type="entry name" value="Aspartate Aminotransferase, domain 1"/>
    <property type="match status" value="1"/>
</dbReference>
<keyword evidence="13" id="KW-1185">Reference proteome</keyword>
<gene>
    <name evidence="12" type="ORF">BHV28_09300</name>
</gene>
<dbReference type="GO" id="GO:0051536">
    <property type="term" value="F:iron-sulfur cluster binding"/>
    <property type="evidence" value="ECO:0007669"/>
    <property type="project" value="UniProtKB-KW"/>
</dbReference>
<keyword evidence="7" id="KW-0663">Pyridoxal phosphate</keyword>
<dbReference type="STRING" id="1902579.BHV28_09300"/>
<dbReference type="GO" id="GO:0046872">
    <property type="term" value="F:metal ion binding"/>
    <property type="evidence" value="ECO:0007669"/>
    <property type="project" value="UniProtKB-KW"/>
</dbReference>
<keyword evidence="12" id="KW-0032">Aminotransferase</keyword>
<dbReference type="InterPro" id="IPR015422">
    <property type="entry name" value="PyrdxlP-dep_Trfase_small"/>
</dbReference>
<evidence type="ECO:0000256" key="7">
    <source>
        <dbReference type="ARBA" id="ARBA00022898"/>
    </source>
</evidence>
<reference evidence="12 13" key="2">
    <citation type="journal article" date="2016" name="Sci. Rep.">
        <title>The genome of Rhizobiales bacteria in predatory ants reveals urease gene functions but no genes for nitrogen fixation.</title>
        <authorList>
            <person name="Neuvonen M.M."/>
            <person name="Tamarit D."/>
            <person name="Naslund K."/>
            <person name="Liebig J."/>
            <person name="Feldhaar H."/>
            <person name="Moran N.A."/>
            <person name="Guy L."/>
            <person name="Andersson S.G."/>
        </authorList>
    </citation>
    <scope>NUCLEOTIDE SEQUENCE [LARGE SCALE GENOMIC DNA]</scope>
    <source>
        <strain evidence="12 13">Hsal</strain>
    </source>
</reference>
<comment type="similarity">
    <text evidence="3">Belongs to the class-V pyridoxal-phosphate-dependent aminotransferase family. NifS/IscS subfamily.</text>
</comment>
<accession>A0A1U9JUU9</accession>
<dbReference type="PANTHER" id="PTHR11601">
    <property type="entry name" value="CYSTEINE DESULFURYLASE FAMILY MEMBER"/>
    <property type="match status" value="1"/>
</dbReference>
<dbReference type="InterPro" id="IPR016454">
    <property type="entry name" value="Cysteine_dSase"/>
</dbReference>
<evidence type="ECO:0000313" key="12">
    <source>
        <dbReference type="EMBL" id="AQS41626.1"/>
    </source>
</evidence>
<evidence type="ECO:0000256" key="9">
    <source>
        <dbReference type="ARBA" id="ARBA00023014"/>
    </source>
</evidence>